<keyword evidence="7" id="KW-0732">Signal</keyword>
<comment type="similarity">
    <text evidence="2">Belongs to the UDP-glycosyltransferase family.</text>
</comment>
<evidence type="ECO:0000256" key="1">
    <source>
        <dbReference type="ARBA" id="ARBA00004167"/>
    </source>
</evidence>
<dbReference type="InterPro" id="IPR002213">
    <property type="entry name" value="UDP_glucos_trans"/>
</dbReference>
<keyword evidence="8 12" id="KW-1133">Transmembrane helix</keyword>
<dbReference type="EMBL" id="BEZZ01003856">
    <property type="protein sequence ID" value="GCC16622.1"/>
    <property type="molecule type" value="Genomic_DNA"/>
</dbReference>
<dbReference type="SUPFAM" id="SSF53756">
    <property type="entry name" value="UDP-Glycosyltransferase/glycogen phosphorylase"/>
    <property type="match status" value="1"/>
</dbReference>
<keyword evidence="5" id="KW-0808">Transferase</keyword>
<dbReference type="OMA" id="HNIDAFT"/>
<dbReference type="GO" id="GO:0015020">
    <property type="term" value="F:glucuronosyltransferase activity"/>
    <property type="evidence" value="ECO:0007669"/>
    <property type="project" value="UniProtKB-EC"/>
</dbReference>
<evidence type="ECO:0000256" key="3">
    <source>
        <dbReference type="ARBA" id="ARBA00012544"/>
    </source>
</evidence>
<comment type="caution">
    <text evidence="13">The sequence shown here is derived from an EMBL/GenBank/DDBJ whole genome shotgun (WGS) entry which is preliminary data.</text>
</comment>
<comment type="subcellular location">
    <subcellularLocation>
        <location evidence="1">Membrane</location>
        <topology evidence="1">Single-pass membrane protein</topology>
    </subcellularLocation>
</comment>
<evidence type="ECO:0000256" key="10">
    <source>
        <dbReference type="ARBA" id="ARBA00023180"/>
    </source>
</evidence>
<keyword evidence="4" id="KW-0328">Glycosyltransferase</keyword>
<dbReference type="InterPro" id="IPR050271">
    <property type="entry name" value="UDP-glycosyltransferase"/>
</dbReference>
<evidence type="ECO:0000256" key="6">
    <source>
        <dbReference type="ARBA" id="ARBA00022692"/>
    </source>
</evidence>
<evidence type="ECO:0000256" key="5">
    <source>
        <dbReference type="ARBA" id="ARBA00022679"/>
    </source>
</evidence>
<evidence type="ECO:0000256" key="8">
    <source>
        <dbReference type="ARBA" id="ARBA00022989"/>
    </source>
</evidence>
<protein>
    <recommendedName>
        <fullName evidence="3">glucuronosyltransferase</fullName>
        <ecNumber evidence="3">2.4.1.17</ecNumber>
    </recommendedName>
</protein>
<dbReference type="Pfam" id="PF00201">
    <property type="entry name" value="UDPGT"/>
    <property type="match status" value="1"/>
</dbReference>
<evidence type="ECO:0000256" key="12">
    <source>
        <dbReference type="SAM" id="Phobius"/>
    </source>
</evidence>
<dbReference type="EC" id="2.4.1.17" evidence="3"/>
<dbReference type="STRING" id="137246.A0A401REP6"/>
<gene>
    <name evidence="13" type="ORF">chiPu_0021412</name>
</gene>
<feature type="transmembrane region" description="Helical" evidence="12">
    <location>
        <begin position="106"/>
        <end position="126"/>
    </location>
</feature>
<evidence type="ECO:0000313" key="14">
    <source>
        <dbReference type="Proteomes" id="UP000287033"/>
    </source>
</evidence>
<evidence type="ECO:0000256" key="7">
    <source>
        <dbReference type="ARBA" id="ARBA00022729"/>
    </source>
</evidence>
<sequence>MEAVYHGVPVIGIPLFGDQFDNMVRVEAKGFGLTVQVNQLQALSNAIATVTGDKRYKDSAMTLSHLHRSHPFPPRQRLLRWVEYIVEHGGSHLRTYGLQQPWYQRYLLDVILFSLVMVSMMIYIVIKLLKFAVGCLRSGGKSKVA</sequence>
<dbReference type="PANTHER" id="PTHR48043">
    <property type="entry name" value="EG:EG0003.4 PROTEIN-RELATED"/>
    <property type="match status" value="1"/>
</dbReference>
<keyword evidence="6 12" id="KW-0812">Transmembrane</keyword>
<dbReference type="Proteomes" id="UP000287033">
    <property type="component" value="Unassembled WGS sequence"/>
</dbReference>
<comment type="catalytic activity">
    <reaction evidence="11">
        <text>glucuronate acceptor + UDP-alpha-D-glucuronate = acceptor beta-D-glucuronoside + UDP + H(+)</text>
        <dbReference type="Rhea" id="RHEA:21032"/>
        <dbReference type="ChEBI" id="CHEBI:15378"/>
        <dbReference type="ChEBI" id="CHEBI:58052"/>
        <dbReference type="ChEBI" id="CHEBI:58223"/>
        <dbReference type="ChEBI" id="CHEBI:132367"/>
        <dbReference type="ChEBI" id="CHEBI:132368"/>
        <dbReference type="EC" id="2.4.1.17"/>
    </reaction>
</comment>
<evidence type="ECO:0000256" key="11">
    <source>
        <dbReference type="ARBA" id="ARBA00047475"/>
    </source>
</evidence>
<dbReference type="PANTHER" id="PTHR48043:SF24">
    <property type="entry name" value="UDP-GLUCURONOSYLTRANSFERASE 3A2"/>
    <property type="match status" value="1"/>
</dbReference>
<name>A0A401REP6_CHIPU</name>
<reference evidence="13 14" key="1">
    <citation type="journal article" date="2018" name="Nat. Ecol. Evol.">
        <title>Shark genomes provide insights into elasmobranch evolution and the origin of vertebrates.</title>
        <authorList>
            <person name="Hara Y"/>
            <person name="Yamaguchi K"/>
            <person name="Onimaru K"/>
            <person name="Kadota M"/>
            <person name="Koyanagi M"/>
            <person name="Keeley SD"/>
            <person name="Tatsumi K"/>
            <person name="Tanaka K"/>
            <person name="Motone F"/>
            <person name="Kageyama Y"/>
            <person name="Nozu R"/>
            <person name="Adachi N"/>
            <person name="Nishimura O"/>
            <person name="Nakagawa R"/>
            <person name="Tanegashima C"/>
            <person name="Kiyatake I"/>
            <person name="Matsumoto R"/>
            <person name="Murakumo K"/>
            <person name="Nishida K"/>
            <person name="Terakita A"/>
            <person name="Kuratani S"/>
            <person name="Sato K"/>
            <person name="Hyodo S Kuraku.S."/>
        </authorList>
    </citation>
    <scope>NUCLEOTIDE SEQUENCE [LARGE SCALE GENOMIC DNA]</scope>
</reference>
<proteinExistence type="inferred from homology"/>
<dbReference type="GO" id="GO:0043541">
    <property type="term" value="C:UDP-N-acetylglucosamine transferase complex"/>
    <property type="evidence" value="ECO:0007669"/>
    <property type="project" value="TreeGrafter"/>
</dbReference>
<evidence type="ECO:0000256" key="4">
    <source>
        <dbReference type="ARBA" id="ARBA00022676"/>
    </source>
</evidence>
<organism evidence="13 14">
    <name type="scientific">Chiloscyllium punctatum</name>
    <name type="common">Brownbanded bambooshark</name>
    <name type="synonym">Hemiscyllium punctatum</name>
    <dbReference type="NCBI Taxonomy" id="137246"/>
    <lineage>
        <taxon>Eukaryota</taxon>
        <taxon>Metazoa</taxon>
        <taxon>Chordata</taxon>
        <taxon>Craniata</taxon>
        <taxon>Vertebrata</taxon>
        <taxon>Chondrichthyes</taxon>
        <taxon>Elasmobranchii</taxon>
        <taxon>Galeomorphii</taxon>
        <taxon>Galeoidea</taxon>
        <taxon>Orectolobiformes</taxon>
        <taxon>Hemiscylliidae</taxon>
        <taxon>Chiloscyllium</taxon>
    </lineage>
</organism>
<keyword evidence="10" id="KW-0325">Glycoprotein</keyword>
<dbReference type="OrthoDB" id="5835829at2759"/>
<evidence type="ECO:0000313" key="13">
    <source>
        <dbReference type="EMBL" id="GCC16622.1"/>
    </source>
</evidence>
<evidence type="ECO:0000256" key="2">
    <source>
        <dbReference type="ARBA" id="ARBA00009995"/>
    </source>
</evidence>
<dbReference type="AlphaFoldDB" id="A0A401REP6"/>
<keyword evidence="14" id="KW-1185">Reference proteome</keyword>
<accession>A0A401REP6</accession>
<evidence type="ECO:0000256" key="9">
    <source>
        <dbReference type="ARBA" id="ARBA00023136"/>
    </source>
</evidence>
<keyword evidence="9 12" id="KW-0472">Membrane</keyword>
<dbReference type="Gene3D" id="3.40.50.2000">
    <property type="entry name" value="Glycogen Phosphorylase B"/>
    <property type="match status" value="1"/>
</dbReference>